<dbReference type="PANTHER" id="PTHR15032">
    <property type="entry name" value="N-ACYL-PHOSPHATIDYLETHANOLAMINE-HYDROLYZING PHOSPHOLIPASE D"/>
    <property type="match status" value="1"/>
</dbReference>
<protein>
    <submittedName>
        <fullName evidence="2">Membrane protein</fullName>
    </submittedName>
</protein>
<gene>
    <name evidence="2" type="ORF">GCM10008171_22380</name>
</gene>
<dbReference type="EMBL" id="BSFK01000010">
    <property type="protein sequence ID" value="GLK76984.1"/>
    <property type="molecule type" value="Genomic_DNA"/>
</dbReference>
<dbReference type="Pfam" id="PF12706">
    <property type="entry name" value="Lactamase_B_2"/>
    <property type="match status" value="1"/>
</dbReference>
<reference evidence="2" key="1">
    <citation type="journal article" date="2014" name="Int. J. Syst. Evol. Microbiol.">
        <title>Complete genome sequence of Corynebacterium casei LMG S-19264T (=DSM 44701T), isolated from a smear-ripened cheese.</title>
        <authorList>
            <consortium name="US DOE Joint Genome Institute (JGI-PGF)"/>
            <person name="Walter F."/>
            <person name="Albersmeier A."/>
            <person name="Kalinowski J."/>
            <person name="Ruckert C."/>
        </authorList>
    </citation>
    <scope>NUCLEOTIDE SEQUENCE</scope>
    <source>
        <strain evidence="2">VKM B-2555</strain>
    </source>
</reference>
<feature type="domain" description="Metallo-beta-lactamase" evidence="1">
    <location>
        <begin position="114"/>
        <end position="315"/>
    </location>
</feature>
<sequence>MTRRGLFKMFAVLGLSAAGGGAAWLQQARAKNPYYAGPPTDHFDGVRFFNPDHPWSKSFGELWRGVWFSDKAAWPESWPSPFAGARPPARVEGDALRVTLIGHASLLIQTQGLNVLVDPVWSERCSPVSFAGPKRVNPPGVAFDDLPKIDAVLVTHNHYDHLDVETLSRLAARDAPRVITPLGNGTIMKAHDPKIAAESYDWGARAPLSDRVTVHLTPAYHWSARGVNDRRKALWCGFVIDAGPDNRIYVAGDTALGPGTIFPEIGRAHGPFRLAALPVGAYEPRWFMRDQHANPQDAVEMFRAVGAKRAVGVHWGTFQLTAEAIDAPERALAEARTAAGMAAEDFRALRPGEVWTG</sequence>
<evidence type="ECO:0000313" key="3">
    <source>
        <dbReference type="Proteomes" id="UP001143364"/>
    </source>
</evidence>
<dbReference type="InterPro" id="IPR001279">
    <property type="entry name" value="Metallo-B-lactamas"/>
</dbReference>
<dbReference type="RefSeq" id="WP_271204826.1">
    <property type="nucleotide sequence ID" value="NZ_BSFK01000010.1"/>
</dbReference>
<dbReference type="InterPro" id="IPR036866">
    <property type="entry name" value="RibonucZ/Hydroxyglut_hydro"/>
</dbReference>
<reference evidence="2" key="2">
    <citation type="submission" date="2023-01" db="EMBL/GenBank/DDBJ databases">
        <authorList>
            <person name="Sun Q."/>
            <person name="Evtushenko L."/>
        </authorList>
    </citation>
    <scope>NUCLEOTIDE SEQUENCE</scope>
    <source>
        <strain evidence="2">VKM B-2555</strain>
    </source>
</reference>
<name>A0A9W6JJR4_9HYPH</name>
<proteinExistence type="predicted"/>
<dbReference type="GO" id="GO:0005737">
    <property type="term" value="C:cytoplasm"/>
    <property type="evidence" value="ECO:0007669"/>
    <property type="project" value="TreeGrafter"/>
</dbReference>
<dbReference type="AlphaFoldDB" id="A0A9W6JJR4"/>
<dbReference type="SUPFAM" id="SSF56281">
    <property type="entry name" value="Metallo-hydrolase/oxidoreductase"/>
    <property type="match status" value="1"/>
</dbReference>
<comment type="caution">
    <text evidence="2">The sequence shown here is derived from an EMBL/GenBank/DDBJ whole genome shotgun (WGS) entry which is preliminary data.</text>
</comment>
<dbReference type="PANTHER" id="PTHR15032:SF4">
    <property type="entry name" value="N-ACYL-PHOSPHATIDYLETHANOLAMINE-HYDROLYZING PHOSPHOLIPASE D"/>
    <property type="match status" value="1"/>
</dbReference>
<evidence type="ECO:0000313" key="2">
    <source>
        <dbReference type="EMBL" id="GLK76984.1"/>
    </source>
</evidence>
<organism evidence="2 3">
    <name type="scientific">Methylopila jiangsuensis</name>
    <dbReference type="NCBI Taxonomy" id="586230"/>
    <lineage>
        <taxon>Bacteria</taxon>
        <taxon>Pseudomonadati</taxon>
        <taxon>Pseudomonadota</taxon>
        <taxon>Alphaproteobacteria</taxon>
        <taxon>Hyphomicrobiales</taxon>
        <taxon>Methylopilaceae</taxon>
        <taxon>Methylopila</taxon>
    </lineage>
</organism>
<dbReference type="Proteomes" id="UP001143364">
    <property type="component" value="Unassembled WGS sequence"/>
</dbReference>
<evidence type="ECO:0000259" key="1">
    <source>
        <dbReference type="Pfam" id="PF12706"/>
    </source>
</evidence>
<dbReference type="InterPro" id="IPR006311">
    <property type="entry name" value="TAT_signal"/>
</dbReference>
<accession>A0A9W6JJR4</accession>
<dbReference type="Gene3D" id="3.60.15.10">
    <property type="entry name" value="Ribonuclease Z/Hydroxyacylglutathione hydrolase-like"/>
    <property type="match status" value="1"/>
</dbReference>
<keyword evidence="3" id="KW-1185">Reference proteome</keyword>
<dbReference type="PROSITE" id="PS51318">
    <property type="entry name" value="TAT"/>
    <property type="match status" value="1"/>
</dbReference>